<evidence type="ECO:0000313" key="3">
    <source>
        <dbReference type="Proteomes" id="UP000785200"/>
    </source>
</evidence>
<organism evidence="2 3">
    <name type="scientific">Hyphodiscus hymeniophilus</name>
    <dbReference type="NCBI Taxonomy" id="353542"/>
    <lineage>
        <taxon>Eukaryota</taxon>
        <taxon>Fungi</taxon>
        <taxon>Dikarya</taxon>
        <taxon>Ascomycota</taxon>
        <taxon>Pezizomycotina</taxon>
        <taxon>Leotiomycetes</taxon>
        <taxon>Helotiales</taxon>
        <taxon>Hyphodiscaceae</taxon>
        <taxon>Hyphodiscus</taxon>
    </lineage>
</organism>
<dbReference type="SUPFAM" id="SSF54637">
    <property type="entry name" value="Thioesterase/thiol ester dehydrase-isomerase"/>
    <property type="match status" value="1"/>
</dbReference>
<dbReference type="EMBL" id="VNKQ01000007">
    <property type="protein sequence ID" value="KAG0649599.1"/>
    <property type="molecule type" value="Genomic_DNA"/>
</dbReference>
<comment type="caution">
    <text evidence="2">The sequence shown here is derived from an EMBL/GenBank/DDBJ whole genome shotgun (WGS) entry which is preliminary data.</text>
</comment>
<gene>
    <name evidence="2" type="ORF">D0Z07_4025</name>
</gene>
<keyword evidence="3" id="KW-1185">Reference proteome</keyword>
<dbReference type="InterPro" id="IPR029069">
    <property type="entry name" value="HotDog_dom_sf"/>
</dbReference>
<evidence type="ECO:0000313" key="2">
    <source>
        <dbReference type="EMBL" id="KAG0649599.1"/>
    </source>
</evidence>
<dbReference type="Gene3D" id="3.10.129.10">
    <property type="entry name" value="Hotdog Thioesterase"/>
    <property type="match status" value="1"/>
</dbReference>
<dbReference type="AlphaFoldDB" id="A0A9P6VKU8"/>
<dbReference type="InterPro" id="IPR006683">
    <property type="entry name" value="Thioestr_dom"/>
</dbReference>
<dbReference type="PANTHER" id="PTHR47260:SF3">
    <property type="entry name" value="THIOESTERASE FAMILY PROTEIN (AFU_ORTHOLOGUE AFUA_7G03960)"/>
    <property type="match status" value="1"/>
</dbReference>
<dbReference type="Pfam" id="PF03061">
    <property type="entry name" value="4HBT"/>
    <property type="match status" value="1"/>
</dbReference>
<name>A0A9P6VKU8_9HELO</name>
<feature type="domain" description="Thioesterase" evidence="1">
    <location>
        <begin position="100"/>
        <end position="175"/>
    </location>
</feature>
<proteinExistence type="predicted"/>
<dbReference type="InterPro" id="IPR052061">
    <property type="entry name" value="PTE-AB_protein"/>
</dbReference>
<evidence type="ECO:0000259" key="1">
    <source>
        <dbReference type="Pfam" id="PF03061"/>
    </source>
</evidence>
<dbReference type="Proteomes" id="UP000785200">
    <property type="component" value="Unassembled WGS sequence"/>
</dbReference>
<dbReference type="PANTHER" id="PTHR47260">
    <property type="entry name" value="UPF0644 PROTEIN PB2B4.06"/>
    <property type="match status" value="1"/>
</dbReference>
<dbReference type="OrthoDB" id="506431at2759"/>
<protein>
    <submittedName>
        <fullName evidence="2">Acyl-coenzyme A thioesterase</fullName>
    </submittedName>
</protein>
<dbReference type="CDD" id="cd03443">
    <property type="entry name" value="PaaI_thioesterase"/>
    <property type="match status" value="1"/>
</dbReference>
<accession>A0A9P6VKU8</accession>
<reference evidence="2" key="1">
    <citation type="submission" date="2019-07" db="EMBL/GenBank/DDBJ databases">
        <title>Hyphodiscus hymeniophilus genome sequencing and assembly.</title>
        <authorList>
            <person name="Kramer G."/>
            <person name="Nodwell J."/>
        </authorList>
    </citation>
    <scope>NUCLEOTIDE SEQUENCE</scope>
    <source>
        <strain evidence="2">ATCC 34498</strain>
    </source>
</reference>
<sequence>MASKQFIYQEAPPETKNHFQSIPWALKLFSDPTLQPFTSESRIVKTAHTGDTFTARTLATEDTIPVWQSFHKLPPPGTESRSETITIAKLGSGVNGHIDICHGGFLSVLLDEVIGTAADNLRPRDKSMMTAYLKVDYKAPVMTPSTVLCRAWVESSAGRKMYGKGTVEDGEGKVMAFGDALFITTDKITARSKL</sequence>